<dbReference type="PANTHER" id="PTHR42754">
    <property type="entry name" value="ENDOGLUCANASE"/>
    <property type="match status" value="1"/>
</dbReference>
<dbReference type="InterPro" id="IPR036737">
    <property type="entry name" value="OmpA-like_sf"/>
</dbReference>
<accession>A0A7S7RR52</accession>
<reference evidence="1 2" key="1">
    <citation type="submission" date="2020-05" db="EMBL/GenBank/DDBJ databases">
        <title>Sulfurimonas marisnigri, sp. nov., and Sulfurimonas baltica, sp. nov., manganese oxide reducing chemolithoautotrophs of the class Epsilonproteobacteria isolated from the pelagic redoxclines of the Black and Baltic Seas and emended description of the genus Sulfurimonas.</title>
        <authorList>
            <person name="Henkel J.V."/>
            <person name="Laudan C."/>
            <person name="Werner J."/>
            <person name="Neu T."/>
            <person name="Plewe S."/>
            <person name="Sproer C."/>
            <person name="Bunk B."/>
            <person name="Schulz-Vogt H.N."/>
        </authorList>
    </citation>
    <scope>NUCLEOTIDE SEQUENCE [LARGE SCALE GENOMIC DNA]</scope>
    <source>
        <strain evidence="1 2">SoZ1</strain>
    </source>
</reference>
<name>A0A7S7RR52_9BACT</name>
<dbReference type="AlphaFoldDB" id="A0A7S7RR52"/>
<sequence>MHYILAIIILVTSLYAKTKEFSIVVDEPFSNTLLDVTENYDRTISAVGFIKTQKSIVSKKGTTYTNAFDYLSSISNTHGSQIHLVKVDNQANITLRKSINLNNFNEAVSILKTPESGYYIGGYTLDGSLLILKLNSDGDIIFRKTFGTSNYDKMSNLILLKDGGVLAIGSSVTTRSRNDKLFESGLGLNDIYISRFSKDGIKLWSKKFGTEYDDKGIDATEANDGSIIVLSQTNHDKFKNISIMRLTENGDSIWLDHYRNEKLITPHKIIQLKDNNFVISLSQEDDMHKQQIRLMKFDIQKNILLDKIIHTTYASTLKDIKEYSDSKLIGVGYVSDTYNRDGLAMLLDSEFNMLQQEHFGEESYDEFSALTILHNSQAVAVGVHTDKDSQETNMWLVKLNKDISLAQTAPRATDFYKELCRVFKDEINSHKLIIKEDLSIMFIDKSLYFKTAQYKLTGKQEKFLKSFGEKLLPFLHVNKMLINTLEINGHTSSEWAGADFTNTYLLNEKLSMNRSFSTLAYMFKKQDIKTQNLLSNIIKGSGLNSSKRVILDEKEDREKSRRVSFKIILK</sequence>
<gene>
    <name evidence="1" type="ORF">HUE87_02640</name>
</gene>
<evidence type="ECO:0000313" key="2">
    <source>
        <dbReference type="Proteomes" id="UP000593836"/>
    </source>
</evidence>
<dbReference type="SUPFAM" id="SSF103088">
    <property type="entry name" value="OmpA-like"/>
    <property type="match status" value="1"/>
</dbReference>
<evidence type="ECO:0000313" key="1">
    <source>
        <dbReference type="EMBL" id="QOY55155.1"/>
    </source>
</evidence>
<dbReference type="KEGG" id="smas:HUE87_02640"/>
<evidence type="ECO:0008006" key="3">
    <source>
        <dbReference type="Google" id="ProtNLM"/>
    </source>
</evidence>
<dbReference type="Proteomes" id="UP000593836">
    <property type="component" value="Chromosome"/>
</dbReference>
<dbReference type="RefSeq" id="WP_194367197.1">
    <property type="nucleotide sequence ID" value="NZ_CP054493.1"/>
</dbReference>
<organism evidence="1 2">
    <name type="scientific">Candidatus Sulfurimonas marisnigri</name>
    <dbReference type="NCBI Taxonomy" id="2740405"/>
    <lineage>
        <taxon>Bacteria</taxon>
        <taxon>Pseudomonadati</taxon>
        <taxon>Campylobacterota</taxon>
        <taxon>Epsilonproteobacteria</taxon>
        <taxon>Campylobacterales</taxon>
        <taxon>Sulfurimonadaceae</taxon>
        <taxon>Sulfurimonas</taxon>
    </lineage>
</organism>
<dbReference type="PANTHER" id="PTHR42754:SF1">
    <property type="entry name" value="LIPOPROTEIN"/>
    <property type="match status" value="1"/>
</dbReference>
<protein>
    <recommendedName>
        <fullName evidence="3">OmpA-like domain-containing protein</fullName>
    </recommendedName>
</protein>
<proteinExistence type="predicted"/>
<dbReference type="EMBL" id="CP054493">
    <property type="protein sequence ID" value="QOY55155.1"/>
    <property type="molecule type" value="Genomic_DNA"/>
</dbReference>
<keyword evidence="2" id="KW-1185">Reference proteome</keyword>
<dbReference type="Gene3D" id="3.30.1330.60">
    <property type="entry name" value="OmpA-like domain"/>
    <property type="match status" value="1"/>
</dbReference>